<feature type="compositionally biased region" description="Basic and acidic residues" evidence="1">
    <location>
        <begin position="30"/>
        <end position="45"/>
    </location>
</feature>
<name>A0A6G1DE92_9ORYZ</name>
<evidence type="ECO:0000256" key="1">
    <source>
        <dbReference type="SAM" id="MobiDB-lite"/>
    </source>
</evidence>
<comment type="caution">
    <text evidence="2">The sequence shown here is derived from an EMBL/GenBank/DDBJ whole genome shotgun (WGS) entry which is preliminary data.</text>
</comment>
<keyword evidence="3" id="KW-1185">Reference proteome</keyword>
<dbReference type="Proteomes" id="UP000479710">
    <property type="component" value="Unassembled WGS sequence"/>
</dbReference>
<feature type="compositionally biased region" description="Low complexity" evidence="1">
    <location>
        <begin position="82"/>
        <end position="97"/>
    </location>
</feature>
<dbReference type="AlphaFoldDB" id="A0A6G1DE92"/>
<accession>A0A6G1DE92</accession>
<dbReference type="EMBL" id="SPHZ02000006">
    <property type="protein sequence ID" value="KAF0910512.1"/>
    <property type="molecule type" value="Genomic_DNA"/>
</dbReference>
<evidence type="ECO:0000313" key="2">
    <source>
        <dbReference type="EMBL" id="KAF0910512.1"/>
    </source>
</evidence>
<evidence type="ECO:0000313" key="3">
    <source>
        <dbReference type="Proteomes" id="UP000479710"/>
    </source>
</evidence>
<reference evidence="2 3" key="1">
    <citation type="submission" date="2019-11" db="EMBL/GenBank/DDBJ databases">
        <title>Whole genome sequence of Oryza granulata.</title>
        <authorList>
            <person name="Li W."/>
        </authorList>
    </citation>
    <scope>NUCLEOTIDE SEQUENCE [LARGE SCALE GENOMIC DNA]</scope>
    <source>
        <strain evidence="3">cv. Menghai</strain>
        <tissue evidence="2">Leaf</tissue>
    </source>
</reference>
<gene>
    <name evidence="2" type="ORF">E2562_002962</name>
</gene>
<sequence>MQAAWETKGTGRPRRGAAASKRQSPARGGGEPDHGSRRGMERAGETKGAGRRSRRSRRPAQEIGAVVAIWKPIHRPESTVETSDSSHSDIGSTSQSGFRTLGGRDAVSDESGGVMGALLETRSGGRLGSPQRNGRRQEGLGLSSRLGLGKLDDAGLAC</sequence>
<protein>
    <submittedName>
        <fullName evidence="2">Uncharacterized protein</fullName>
    </submittedName>
</protein>
<feature type="compositionally biased region" description="Basic residues" evidence="1">
    <location>
        <begin position="49"/>
        <end position="58"/>
    </location>
</feature>
<feature type="region of interest" description="Disordered" evidence="1">
    <location>
        <begin position="1"/>
        <end position="147"/>
    </location>
</feature>
<proteinExistence type="predicted"/>
<organism evidence="2 3">
    <name type="scientific">Oryza meyeriana var. granulata</name>
    <dbReference type="NCBI Taxonomy" id="110450"/>
    <lineage>
        <taxon>Eukaryota</taxon>
        <taxon>Viridiplantae</taxon>
        <taxon>Streptophyta</taxon>
        <taxon>Embryophyta</taxon>
        <taxon>Tracheophyta</taxon>
        <taxon>Spermatophyta</taxon>
        <taxon>Magnoliopsida</taxon>
        <taxon>Liliopsida</taxon>
        <taxon>Poales</taxon>
        <taxon>Poaceae</taxon>
        <taxon>BOP clade</taxon>
        <taxon>Oryzoideae</taxon>
        <taxon>Oryzeae</taxon>
        <taxon>Oryzinae</taxon>
        <taxon>Oryza</taxon>
        <taxon>Oryza meyeriana</taxon>
    </lineage>
</organism>